<dbReference type="Proteomes" id="UP000293568">
    <property type="component" value="Chromosome"/>
</dbReference>
<name>A0A4P6EVD0_9BACL</name>
<evidence type="ECO:0000256" key="2">
    <source>
        <dbReference type="SAM" id="MobiDB-lite"/>
    </source>
</evidence>
<dbReference type="Pfam" id="PF04434">
    <property type="entry name" value="SWIM"/>
    <property type="match status" value="1"/>
</dbReference>
<evidence type="ECO:0000259" key="3">
    <source>
        <dbReference type="PROSITE" id="PS50966"/>
    </source>
</evidence>
<keyword evidence="1" id="KW-0479">Metal-binding</keyword>
<dbReference type="OrthoDB" id="7593573at2"/>
<dbReference type="EMBL" id="CP035492">
    <property type="protein sequence ID" value="QAY66596.1"/>
    <property type="molecule type" value="Genomic_DNA"/>
</dbReference>
<gene>
    <name evidence="4" type="ORF">ET464_09450</name>
</gene>
<dbReference type="PROSITE" id="PS50966">
    <property type="entry name" value="ZF_SWIM"/>
    <property type="match status" value="1"/>
</dbReference>
<dbReference type="RefSeq" id="WP_129440331.1">
    <property type="nucleotide sequence ID" value="NZ_CP035492.1"/>
</dbReference>
<protein>
    <recommendedName>
        <fullName evidence="3">SWIM-type domain-containing protein</fullName>
    </recommendedName>
</protein>
<reference evidence="4 5" key="1">
    <citation type="submission" date="2019-01" db="EMBL/GenBank/DDBJ databases">
        <title>Genome sequencing of strain FW100M-2.</title>
        <authorList>
            <person name="Heo J."/>
            <person name="Kim S.-J."/>
            <person name="Kim J.-S."/>
            <person name="Hong S.-B."/>
            <person name="Kwon S.-W."/>
        </authorList>
    </citation>
    <scope>NUCLEOTIDE SEQUENCE [LARGE SCALE GENOMIC DNA]</scope>
    <source>
        <strain evidence="4 5">FW100M-2</strain>
    </source>
</reference>
<keyword evidence="1" id="KW-0863">Zinc-finger</keyword>
<proteinExistence type="predicted"/>
<evidence type="ECO:0000313" key="5">
    <source>
        <dbReference type="Proteomes" id="UP000293568"/>
    </source>
</evidence>
<dbReference type="GO" id="GO:0008270">
    <property type="term" value="F:zinc ion binding"/>
    <property type="evidence" value="ECO:0007669"/>
    <property type="project" value="UniProtKB-KW"/>
</dbReference>
<dbReference type="InterPro" id="IPR007527">
    <property type="entry name" value="Znf_SWIM"/>
</dbReference>
<dbReference type="AlphaFoldDB" id="A0A4P6EVD0"/>
<keyword evidence="5" id="KW-1185">Reference proteome</keyword>
<feature type="domain" description="SWIM-type" evidence="3">
    <location>
        <begin position="62"/>
        <end position="95"/>
    </location>
</feature>
<keyword evidence="1" id="KW-0862">Zinc</keyword>
<organism evidence="4 5">
    <name type="scientific">Paenibacillus protaetiae</name>
    <dbReference type="NCBI Taxonomy" id="2509456"/>
    <lineage>
        <taxon>Bacteria</taxon>
        <taxon>Bacillati</taxon>
        <taxon>Bacillota</taxon>
        <taxon>Bacilli</taxon>
        <taxon>Bacillales</taxon>
        <taxon>Paenibacillaceae</taxon>
        <taxon>Paenibacillus</taxon>
    </lineage>
</organism>
<dbReference type="KEGG" id="pprt:ET464_09450"/>
<accession>A0A4P6EVD0</accession>
<evidence type="ECO:0000313" key="4">
    <source>
        <dbReference type="EMBL" id="QAY66596.1"/>
    </source>
</evidence>
<sequence length="531" mass="61828">MNILLRLDESLQGRLEASIGEQISDEIVIRGWDYFMNDRVLSLKLIDGDTLFASVHGAGEMYMVGLDAGQFKYSTCTCPQDNPCEHMAAVYFAYTRNAFGEDEAKHAYSRLRNGGAEAAGRHKAQPQRSGLSPAGRPQEAHPDQWLEWMKQEHGEEWRKCHHSLHALQPVLQSLKGSARDWERPLQRIHWMLAVAFVLDQAERAINSVDSFSRYYHEMSFARMAEPWVEHYYALALELSPESMGHDELEWIQFLKEYVKKRALGTERTLFEWTYLYMAICEKMSQQPGWRDREQHALEQTAALGAAEVNLSFIRTALAMMSFFVKEDSKALAYLDQTEFDKIQSIVYPCASQRLDEQDWELFGQWMAFIYERIRSSRNSRTIASFVTLCRAADVDQPSNPVWTRYMTDLLPYSYIELSEHWLSVHKYEEWADLQLLMGIHPDDMDAQDVKDVMKAAPAIMIPLYHQAAEDWIAARNRQGYKLAVKQLKKLERLYKAEKLSDVWQRYLDNLIHRFGRLRALQEELRKGKFIP</sequence>
<feature type="region of interest" description="Disordered" evidence="2">
    <location>
        <begin position="115"/>
        <end position="140"/>
    </location>
</feature>
<evidence type="ECO:0000256" key="1">
    <source>
        <dbReference type="PROSITE-ProRule" id="PRU00325"/>
    </source>
</evidence>